<dbReference type="GO" id="GO:0031087">
    <property type="term" value="P:deadenylation-independent decapping of nuclear-transcribed mRNA"/>
    <property type="evidence" value="ECO:0007669"/>
    <property type="project" value="TreeGrafter"/>
</dbReference>
<dbReference type="GO" id="GO:0000290">
    <property type="term" value="P:deadenylation-dependent decapping of nuclear-transcribed mRNA"/>
    <property type="evidence" value="ECO:0007669"/>
    <property type="project" value="InterPro"/>
</dbReference>
<evidence type="ECO:0000256" key="3">
    <source>
        <dbReference type="ARBA" id="ARBA00022490"/>
    </source>
</evidence>
<dbReference type="GO" id="GO:0003729">
    <property type="term" value="F:mRNA binding"/>
    <property type="evidence" value="ECO:0007669"/>
    <property type="project" value="TreeGrafter"/>
</dbReference>
<organism evidence="8">
    <name type="scientific">Pararge aegeria</name>
    <name type="common">speckled wood butterfly</name>
    <dbReference type="NCBI Taxonomy" id="116150"/>
    <lineage>
        <taxon>Eukaryota</taxon>
        <taxon>Metazoa</taxon>
        <taxon>Ecdysozoa</taxon>
        <taxon>Arthropoda</taxon>
        <taxon>Hexapoda</taxon>
        <taxon>Insecta</taxon>
        <taxon>Pterygota</taxon>
        <taxon>Neoptera</taxon>
        <taxon>Endopterygota</taxon>
        <taxon>Lepidoptera</taxon>
        <taxon>Glossata</taxon>
        <taxon>Ditrysia</taxon>
        <taxon>Papilionoidea</taxon>
        <taxon>Nymphalidae</taxon>
        <taxon>Satyrinae</taxon>
        <taxon>Satyrini</taxon>
        <taxon>Parargina</taxon>
        <taxon>Pararge</taxon>
    </lineage>
</organism>
<dbReference type="InterPro" id="IPR031953">
    <property type="entry name" value="mRNA_decap_C"/>
</dbReference>
<dbReference type="Gene3D" id="6.10.140.2030">
    <property type="match status" value="1"/>
</dbReference>
<dbReference type="PANTHER" id="PTHR16290">
    <property type="entry name" value="TRANSCRIPTION FACTOR SMIF DECAPPING ENZYME DCP1"/>
    <property type="match status" value="1"/>
</dbReference>
<dbReference type="CDD" id="cd09804">
    <property type="entry name" value="Dcp1"/>
    <property type="match status" value="1"/>
</dbReference>
<dbReference type="InterPro" id="IPR010334">
    <property type="entry name" value="Dcp1"/>
</dbReference>
<dbReference type="GO" id="GO:0000932">
    <property type="term" value="C:P-body"/>
    <property type="evidence" value="ECO:0007669"/>
    <property type="project" value="TreeGrafter"/>
</dbReference>
<name>S4NSU2_9NEOP</name>
<evidence type="ECO:0000256" key="6">
    <source>
        <dbReference type="SAM" id="MobiDB-lite"/>
    </source>
</evidence>
<dbReference type="CTD" id="37790"/>
<reference evidence="8" key="2">
    <citation type="submission" date="2013-05" db="EMBL/GenBank/DDBJ databases">
        <authorList>
            <person name="Carter J.-M."/>
            <person name="Baker S.C."/>
            <person name="Pink R."/>
            <person name="Carter D.R.F."/>
            <person name="Collins A."/>
            <person name="Tomlin J."/>
            <person name="Gibbs M."/>
            <person name="Breuker C.J."/>
        </authorList>
    </citation>
    <scope>NUCLEOTIDE SEQUENCE</scope>
    <source>
        <tissue evidence="8">Ovary</tissue>
    </source>
</reference>
<dbReference type="Pfam" id="PF06058">
    <property type="entry name" value="DCP1"/>
    <property type="match status" value="1"/>
</dbReference>
<comment type="similarity">
    <text evidence="2">Belongs to the DCP1 family.</text>
</comment>
<feature type="domain" description="mRNA-decapping enzyme C-terminal" evidence="7">
    <location>
        <begin position="385"/>
        <end position="422"/>
    </location>
</feature>
<dbReference type="AlphaFoldDB" id="S4NSU2"/>
<feature type="region of interest" description="Disordered" evidence="6">
    <location>
        <begin position="200"/>
        <end position="219"/>
    </location>
</feature>
<dbReference type="GeneID" id="120628841"/>
<dbReference type="InterPro" id="IPR011993">
    <property type="entry name" value="PH-like_dom_sf"/>
</dbReference>
<dbReference type="GO" id="GO:0000184">
    <property type="term" value="P:nuclear-transcribed mRNA catabolic process, nonsense-mediated decay"/>
    <property type="evidence" value="ECO:0007669"/>
    <property type="project" value="UniProtKB-KW"/>
</dbReference>
<evidence type="ECO:0000256" key="1">
    <source>
        <dbReference type="ARBA" id="ARBA00004496"/>
    </source>
</evidence>
<evidence type="ECO:0000313" key="8">
    <source>
        <dbReference type="EMBL" id="JAA78648.1"/>
    </source>
</evidence>
<reference evidence="8" key="1">
    <citation type="journal article" date="2013" name="BMC Genomics">
        <title>Unscrambling butterfly oogenesis.</title>
        <authorList>
            <person name="Carter J.M."/>
            <person name="Baker S.C."/>
            <person name="Pink R."/>
            <person name="Carter D.R."/>
            <person name="Collins A."/>
            <person name="Tomlin J."/>
            <person name="Gibbs M."/>
            <person name="Breuker C.J."/>
        </authorList>
    </citation>
    <scope>NUCLEOTIDE SEQUENCE</scope>
    <source>
        <tissue evidence="8">Ovary</tissue>
    </source>
</reference>
<dbReference type="EMBL" id="GAIX01013912">
    <property type="protein sequence ID" value="JAA78648.1"/>
    <property type="molecule type" value="Transcribed_RNA"/>
</dbReference>
<dbReference type="RefSeq" id="XP_039753406.1">
    <property type="nucleotide sequence ID" value="XM_039897472.1"/>
</dbReference>
<keyword evidence="5" id="KW-0866">Nonsense-mediated mRNA decay</keyword>
<evidence type="ECO:0000259" key="7">
    <source>
        <dbReference type="Pfam" id="PF16741"/>
    </source>
</evidence>
<feature type="region of interest" description="Disordered" evidence="6">
    <location>
        <begin position="236"/>
        <end position="304"/>
    </location>
</feature>
<dbReference type="Gene3D" id="2.30.29.30">
    <property type="entry name" value="Pleckstrin-homology domain (PH domain)/Phosphotyrosine-binding domain (PTB)"/>
    <property type="match status" value="1"/>
</dbReference>
<protein>
    <submittedName>
        <fullName evidence="8">Decapping protein 1</fullName>
    </submittedName>
</protein>
<comment type="subcellular location">
    <subcellularLocation>
        <location evidence="1">Cytoplasm</location>
    </subcellularLocation>
</comment>
<evidence type="ECO:0000256" key="5">
    <source>
        <dbReference type="ARBA" id="ARBA00023161"/>
    </source>
</evidence>
<keyword evidence="3" id="KW-0963">Cytoplasm</keyword>
<evidence type="ECO:0000256" key="4">
    <source>
        <dbReference type="ARBA" id="ARBA00022664"/>
    </source>
</evidence>
<feature type="region of interest" description="Disordered" evidence="6">
    <location>
        <begin position="160"/>
        <end position="179"/>
    </location>
</feature>
<dbReference type="SUPFAM" id="SSF50729">
    <property type="entry name" value="PH domain-like"/>
    <property type="match status" value="1"/>
</dbReference>
<dbReference type="GO" id="GO:0008047">
    <property type="term" value="F:enzyme activator activity"/>
    <property type="evidence" value="ECO:0007669"/>
    <property type="project" value="InterPro"/>
</dbReference>
<keyword evidence="4" id="KW-0507">mRNA processing</keyword>
<accession>S4NSU2</accession>
<dbReference type="PANTHER" id="PTHR16290:SF0">
    <property type="entry name" value="DECAPPING PROTEIN 1, ISOFORM A"/>
    <property type="match status" value="1"/>
</dbReference>
<sequence length="426" mass="47199">MADTGLRMNFAALKRADPYAREIIDSATHVALYTFEENEWEKTNIEGALFVYSRNGEPYHSLVIMNRLNTNNLIEPVSKGIELQLKEPFLLYRNAKCRIYGIWFYDKDECVRVATKLNSLVKDSMKSPNEMPQNPVYPSPAKANAPVDIFSMLSKAQDDFNSTNGKANKNDPTQSRAPDMASQSVMDFFAKAGSGAAAQMPAVSSLPSPGIFGPRPTDVREGPLLLQRLMSNPAHSVEHIEKQQRSVTPQEAQSANGNTSMDPIIRQNSSFQLKSTPTNKQSQQRTNLKNIQQIDSIDTNGPNPLESELNMMHISSPKSTSPLATYLNQSQDMVNPVGSFNGGKLEEVGGVYPIINSLANHQKPALMPPTMFTATTGNEILPSPEPLTRNQLLQAFNYLLKHDADFVNKLHEAYVKSFSEKAFSVS</sequence>
<proteinExistence type="inferred from homology"/>
<dbReference type="GO" id="GO:0006397">
    <property type="term" value="P:mRNA processing"/>
    <property type="evidence" value="ECO:0007669"/>
    <property type="project" value="UniProtKB-KW"/>
</dbReference>
<feature type="compositionally biased region" description="Polar residues" evidence="6">
    <location>
        <begin position="245"/>
        <end position="302"/>
    </location>
</feature>
<evidence type="ECO:0000256" key="2">
    <source>
        <dbReference type="ARBA" id="ARBA00008778"/>
    </source>
</evidence>
<dbReference type="Pfam" id="PF16741">
    <property type="entry name" value="mRNA_decap_C"/>
    <property type="match status" value="1"/>
</dbReference>